<accession>A0ACD3A2U6</accession>
<dbReference type="EMBL" id="ML208846">
    <property type="protein sequence ID" value="TFK60015.1"/>
    <property type="molecule type" value="Genomic_DNA"/>
</dbReference>
<keyword evidence="2" id="KW-1185">Reference proteome</keyword>
<evidence type="ECO:0000313" key="2">
    <source>
        <dbReference type="Proteomes" id="UP000308600"/>
    </source>
</evidence>
<sequence>MYLNKLFHPYAPERAGAPGLFFNIYKESNIPKKGIVFTRFEANRWCYMGFYELRPTQSLTKEEWSGQTEKVQASWANLICGKKWGYYLRSRILLRNNLGREPTEEEVEVESKKNRFHSVSPVDVKKAYLDGDEAIAVWTMQCTGYNAAFQCNLIKNSQGGSKRKADDSETEDVDDDDEAAGPSRKKRRGSNTSSQIQPSEDRGSSERMDVDIDSDGQEEAEVMYHPRVTRSRHRARVSSERSISPEL</sequence>
<protein>
    <submittedName>
        <fullName evidence="1">Uncharacterized protein</fullName>
    </submittedName>
</protein>
<organism evidence="1 2">
    <name type="scientific">Pluteus cervinus</name>
    <dbReference type="NCBI Taxonomy" id="181527"/>
    <lineage>
        <taxon>Eukaryota</taxon>
        <taxon>Fungi</taxon>
        <taxon>Dikarya</taxon>
        <taxon>Basidiomycota</taxon>
        <taxon>Agaricomycotina</taxon>
        <taxon>Agaricomycetes</taxon>
        <taxon>Agaricomycetidae</taxon>
        <taxon>Agaricales</taxon>
        <taxon>Pluteineae</taxon>
        <taxon>Pluteaceae</taxon>
        <taxon>Pluteus</taxon>
    </lineage>
</organism>
<gene>
    <name evidence="1" type="ORF">BDN72DRAFT_850903</name>
</gene>
<proteinExistence type="predicted"/>
<dbReference type="Proteomes" id="UP000308600">
    <property type="component" value="Unassembled WGS sequence"/>
</dbReference>
<reference evidence="1 2" key="1">
    <citation type="journal article" date="2019" name="Nat. Ecol. Evol.">
        <title>Megaphylogeny resolves global patterns of mushroom evolution.</title>
        <authorList>
            <person name="Varga T."/>
            <person name="Krizsan K."/>
            <person name="Foldi C."/>
            <person name="Dima B."/>
            <person name="Sanchez-Garcia M."/>
            <person name="Sanchez-Ramirez S."/>
            <person name="Szollosi G.J."/>
            <person name="Szarkandi J.G."/>
            <person name="Papp V."/>
            <person name="Albert L."/>
            <person name="Andreopoulos W."/>
            <person name="Angelini C."/>
            <person name="Antonin V."/>
            <person name="Barry K.W."/>
            <person name="Bougher N.L."/>
            <person name="Buchanan P."/>
            <person name="Buyck B."/>
            <person name="Bense V."/>
            <person name="Catcheside P."/>
            <person name="Chovatia M."/>
            <person name="Cooper J."/>
            <person name="Damon W."/>
            <person name="Desjardin D."/>
            <person name="Finy P."/>
            <person name="Geml J."/>
            <person name="Haridas S."/>
            <person name="Hughes K."/>
            <person name="Justo A."/>
            <person name="Karasinski D."/>
            <person name="Kautmanova I."/>
            <person name="Kiss B."/>
            <person name="Kocsube S."/>
            <person name="Kotiranta H."/>
            <person name="LaButti K.M."/>
            <person name="Lechner B.E."/>
            <person name="Liimatainen K."/>
            <person name="Lipzen A."/>
            <person name="Lukacs Z."/>
            <person name="Mihaltcheva S."/>
            <person name="Morgado L.N."/>
            <person name="Niskanen T."/>
            <person name="Noordeloos M.E."/>
            <person name="Ohm R.A."/>
            <person name="Ortiz-Santana B."/>
            <person name="Ovrebo C."/>
            <person name="Racz N."/>
            <person name="Riley R."/>
            <person name="Savchenko A."/>
            <person name="Shiryaev A."/>
            <person name="Soop K."/>
            <person name="Spirin V."/>
            <person name="Szebenyi C."/>
            <person name="Tomsovsky M."/>
            <person name="Tulloss R.E."/>
            <person name="Uehling J."/>
            <person name="Grigoriev I.V."/>
            <person name="Vagvolgyi C."/>
            <person name="Papp T."/>
            <person name="Martin F.M."/>
            <person name="Miettinen O."/>
            <person name="Hibbett D.S."/>
            <person name="Nagy L.G."/>
        </authorList>
    </citation>
    <scope>NUCLEOTIDE SEQUENCE [LARGE SCALE GENOMIC DNA]</scope>
    <source>
        <strain evidence="1 2">NL-1719</strain>
    </source>
</reference>
<name>A0ACD3A2U6_9AGAR</name>
<evidence type="ECO:0000313" key="1">
    <source>
        <dbReference type="EMBL" id="TFK60015.1"/>
    </source>
</evidence>